<evidence type="ECO:0000256" key="1">
    <source>
        <dbReference type="SAM" id="MobiDB-lite"/>
    </source>
</evidence>
<evidence type="ECO:0000313" key="2">
    <source>
        <dbReference type="EMBL" id="ALX34858.1"/>
    </source>
</evidence>
<dbReference type="InterPro" id="IPR011990">
    <property type="entry name" value="TPR-like_helical_dom_sf"/>
</dbReference>
<dbReference type="OrthoDB" id="5297883at2"/>
<proteinExistence type="predicted"/>
<reference evidence="3" key="1">
    <citation type="submission" date="2015-06" db="EMBL/GenBank/DDBJ databases">
        <authorList>
            <person name="Hoefler B.C."/>
            <person name="Straight P.D."/>
        </authorList>
    </citation>
    <scope>NUCLEOTIDE SEQUENCE [LARGE SCALE GENOMIC DNA]</scope>
    <source>
        <strain evidence="3">DSM 25325</strain>
    </source>
</reference>
<name>A0A0U4DEA5_9BURK</name>
<dbReference type="Gene3D" id="1.25.40.10">
    <property type="entry name" value="Tetratricopeptide repeat domain"/>
    <property type="match status" value="1"/>
</dbReference>
<feature type="region of interest" description="Disordered" evidence="1">
    <location>
        <begin position="1"/>
        <end position="20"/>
    </location>
</feature>
<dbReference type="AlphaFoldDB" id="A0A0U4DEA5"/>
<dbReference type="Proteomes" id="UP000036700">
    <property type="component" value="Chromosome"/>
</dbReference>
<gene>
    <name evidence="2" type="ORF">ABW99_03400</name>
</gene>
<dbReference type="EMBL" id="CP011568">
    <property type="protein sequence ID" value="ALX34858.1"/>
    <property type="molecule type" value="Genomic_DNA"/>
</dbReference>
<dbReference type="KEGG" id="ptx:ABW99_03400"/>
<dbReference type="STRING" id="445709.ABW99_03400"/>
<accession>A0A0U4DEA5</accession>
<evidence type="ECO:0000313" key="3">
    <source>
        <dbReference type="Proteomes" id="UP000036700"/>
    </source>
</evidence>
<dbReference type="SUPFAM" id="SSF56059">
    <property type="entry name" value="Glutathione synthetase ATP-binding domain-like"/>
    <property type="match status" value="1"/>
</dbReference>
<protein>
    <recommendedName>
        <fullName evidence="4">ATP-grasp domain-containing protein</fullName>
    </recommendedName>
</protein>
<dbReference type="SUPFAM" id="SSF48452">
    <property type="entry name" value="TPR-like"/>
    <property type="match status" value="1"/>
</dbReference>
<organism evidence="2 3">
    <name type="scientific">Pandoraea thiooxydans</name>
    <dbReference type="NCBI Taxonomy" id="445709"/>
    <lineage>
        <taxon>Bacteria</taxon>
        <taxon>Pseudomonadati</taxon>
        <taxon>Pseudomonadota</taxon>
        <taxon>Betaproteobacteria</taxon>
        <taxon>Burkholderiales</taxon>
        <taxon>Burkholderiaceae</taxon>
        <taxon>Pandoraea</taxon>
    </lineage>
</organism>
<feature type="compositionally biased region" description="Polar residues" evidence="1">
    <location>
        <begin position="1"/>
        <end position="14"/>
    </location>
</feature>
<sequence length="459" mass="50947">MTKQPRQTTDTNATEAERAHRQCTLADQPEDAASHRVMAEARRRQGDELAALAHLIAAHTLDSFAADPLHASVRELCDVATGYYMKGDHATAESWYRLVLKVAPGLPLAHQNLSAICAGAGRRAEAEAHRAQAYRAQRVFIEQAAQQARPILILCAGREAGNIPFEILLPTDTYTRIKYVIDYAADEEDHQLPPFDLVFNAIGDADVAASMDARLTRFGQRCQRPMLNAPAAVARTQRHRLAALLSDIDDVVIAPCIRVERGGNGAKALASTLASENVPFPILARPTAMHGGEGLARCQTLAALEQHLAGTDAPHYLSAFLDYRSVDSYYRKYRMIFIDRRPWPYHLAISSYWMVHYFSADMAAHPWKIDEERRFLTNPADVLGARAMTALAAIGRRLDLDYAGIDFTLLPDGRIFLFEANATMRVHYERADGPLAHKNRHVQAIIDAFARLLSRHAPA</sequence>
<dbReference type="RefSeq" id="WP_052892575.1">
    <property type="nucleotide sequence ID" value="NZ_CP011568.3"/>
</dbReference>
<keyword evidence="3" id="KW-1185">Reference proteome</keyword>
<evidence type="ECO:0008006" key="4">
    <source>
        <dbReference type="Google" id="ProtNLM"/>
    </source>
</evidence>